<dbReference type="SUPFAM" id="SSF52047">
    <property type="entry name" value="RNI-like"/>
    <property type="match status" value="1"/>
</dbReference>
<comment type="caution">
    <text evidence="1">The sequence shown here is derived from an EMBL/GenBank/DDBJ whole genome shotgun (WGS) entry which is preliminary data.</text>
</comment>
<evidence type="ECO:0000313" key="2">
    <source>
        <dbReference type="Proteomes" id="UP000265520"/>
    </source>
</evidence>
<evidence type="ECO:0000313" key="1">
    <source>
        <dbReference type="EMBL" id="MCI41941.1"/>
    </source>
</evidence>
<protein>
    <submittedName>
        <fullName evidence="1">Disease resistance protein</fullName>
    </submittedName>
</protein>
<dbReference type="Gene3D" id="3.80.10.10">
    <property type="entry name" value="Ribonuclease Inhibitor"/>
    <property type="match status" value="1"/>
</dbReference>
<reference evidence="1 2" key="1">
    <citation type="journal article" date="2018" name="Front. Plant Sci.">
        <title>Red Clover (Trifolium pratense) and Zigzag Clover (T. medium) - A Picture of Genomic Similarities and Differences.</title>
        <authorList>
            <person name="Dluhosova J."/>
            <person name="Istvanek J."/>
            <person name="Nedelnik J."/>
            <person name="Repkova J."/>
        </authorList>
    </citation>
    <scope>NUCLEOTIDE SEQUENCE [LARGE SCALE GENOMIC DNA]</scope>
    <source>
        <strain evidence="2">cv. 10/8</strain>
        <tissue evidence="1">Leaf</tissue>
    </source>
</reference>
<proteinExistence type="predicted"/>
<sequence>MKHLYLREFPGLLTLPRWIVGAADTLETLVIANFPNLNMLPECLTTMTHLKKLRIRLCPQLLTLPNDIHRLTA</sequence>
<dbReference type="InterPro" id="IPR032675">
    <property type="entry name" value="LRR_dom_sf"/>
</dbReference>
<organism evidence="1 2">
    <name type="scientific">Trifolium medium</name>
    <dbReference type="NCBI Taxonomy" id="97028"/>
    <lineage>
        <taxon>Eukaryota</taxon>
        <taxon>Viridiplantae</taxon>
        <taxon>Streptophyta</taxon>
        <taxon>Embryophyta</taxon>
        <taxon>Tracheophyta</taxon>
        <taxon>Spermatophyta</taxon>
        <taxon>Magnoliopsida</taxon>
        <taxon>eudicotyledons</taxon>
        <taxon>Gunneridae</taxon>
        <taxon>Pentapetalae</taxon>
        <taxon>rosids</taxon>
        <taxon>fabids</taxon>
        <taxon>Fabales</taxon>
        <taxon>Fabaceae</taxon>
        <taxon>Papilionoideae</taxon>
        <taxon>50 kb inversion clade</taxon>
        <taxon>NPAAA clade</taxon>
        <taxon>Hologalegina</taxon>
        <taxon>IRL clade</taxon>
        <taxon>Trifolieae</taxon>
        <taxon>Trifolium</taxon>
    </lineage>
</organism>
<feature type="non-terminal residue" evidence="1">
    <location>
        <position position="73"/>
    </location>
</feature>
<dbReference type="EMBL" id="LXQA010298188">
    <property type="protein sequence ID" value="MCI41941.1"/>
    <property type="molecule type" value="Genomic_DNA"/>
</dbReference>
<dbReference type="AlphaFoldDB" id="A0A392RZ98"/>
<accession>A0A392RZ98</accession>
<keyword evidence="2" id="KW-1185">Reference proteome</keyword>
<dbReference type="Proteomes" id="UP000265520">
    <property type="component" value="Unassembled WGS sequence"/>
</dbReference>
<name>A0A392RZ98_9FABA</name>